<dbReference type="GO" id="GO:0006631">
    <property type="term" value="P:fatty acid metabolic process"/>
    <property type="evidence" value="ECO:0007669"/>
    <property type="project" value="UniProtKB-ARBA"/>
</dbReference>
<dbReference type="GO" id="GO:0006979">
    <property type="term" value="P:response to oxidative stress"/>
    <property type="evidence" value="ECO:0007669"/>
    <property type="project" value="InterPro"/>
</dbReference>
<dbReference type="GO" id="GO:0020037">
    <property type="term" value="F:heme binding"/>
    <property type="evidence" value="ECO:0007669"/>
    <property type="project" value="InterPro"/>
</dbReference>
<evidence type="ECO:0000256" key="4">
    <source>
        <dbReference type="ARBA" id="ARBA00023004"/>
    </source>
</evidence>
<comment type="caution">
    <text evidence="6">The sequence shown here is derived from an EMBL/GenBank/DDBJ whole genome shotgun (WGS) entry which is preliminary data.</text>
</comment>
<evidence type="ECO:0000313" key="6">
    <source>
        <dbReference type="EMBL" id="CAF1076093.1"/>
    </source>
</evidence>
<evidence type="ECO:0000256" key="5">
    <source>
        <dbReference type="PIRSR" id="PIRSR619791-2"/>
    </source>
</evidence>
<dbReference type="Gene3D" id="1.10.640.10">
    <property type="entry name" value="Haem peroxidase domain superfamily, animal type"/>
    <property type="match status" value="1"/>
</dbReference>
<keyword evidence="1 5" id="KW-0479">Metal-binding</keyword>
<dbReference type="GO" id="GO:0046872">
    <property type="term" value="F:metal ion binding"/>
    <property type="evidence" value="ECO:0007669"/>
    <property type="project" value="UniProtKB-KW"/>
</dbReference>
<dbReference type="PANTHER" id="PTHR11903">
    <property type="entry name" value="PROSTAGLANDIN G/H SYNTHASE"/>
    <property type="match status" value="1"/>
</dbReference>
<dbReference type="EMBL" id="CAJNOE010000235">
    <property type="protein sequence ID" value="CAF1076093.1"/>
    <property type="molecule type" value="Genomic_DNA"/>
</dbReference>
<evidence type="ECO:0000256" key="1">
    <source>
        <dbReference type="ARBA" id="ARBA00022723"/>
    </source>
</evidence>
<dbReference type="SUPFAM" id="SSF48113">
    <property type="entry name" value="Heme-dependent peroxidases"/>
    <property type="match status" value="1"/>
</dbReference>
<proteinExistence type="predicted"/>
<feature type="binding site" description="axial binding residue" evidence="5">
    <location>
        <position position="390"/>
    </location>
    <ligand>
        <name>heme b</name>
        <dbReference type="ChEBI" id="CHEBI:60344"/>
    </ligand>
    <ligandPart>
        <name>Fe</name>
        <dbReference type="ChEBI" id="CHEBI:18248"/>
    </ligandPart>
</feature>
<gene>
    <name evidence="6" type="ORF">IZO911_LOCUS21692</name>
</gene>
<keyword evidence="2" id="KW-0223">Dioxygenase</keyword>
<dbReference type="AlphaFoldDB" id="A0A814MCW9"/>
<dbReference type="PANTHER" id="PTHR11903:SF37">
    <property type="entry name" value="PSI-PRODUCING OXYGENASE A"/>
    <property type="match status" value="1"/>
</dbReference>
<keyword evidence="4 5" id="KW-0408">Iron</keyword>
<evidence type="ECO:0000313" key="7">
    <source>
        <dbReference type="Proteomes" id="UP000663860"/>
    </source>
</evidence>
<evidence type="ECO:0000256" key="3">
    <source>
        <dbReference type="ARBA" id="ARBA00023002"/>
    </source>
</evidence>
<dbReference type="GO" id="GO:0004601">
    <property type="term" value="F:peroxidase activity"/>
    <property type="evidence" value="ECO:0007669"/>
    <property type="project" value="InterPro"/>
</dbReference>
<dbReference type="Proteomes" id="UP000663860">
    <property type="component" value="Unassembled WGS sequence"/>
</dbReference>
<name>A0A814MCW9_9BILA</name>
<sequence length="648" mass="73335">MAVKTTIFSLQKLFGLDDEVAHTATIEQRGTQPLSEFLAFINIIKSELHKFQRDGKSSIADLKTLKGDAVADALVLCEFSTNIMLGNPVDDSLLEMDKIIKMLYTLPNNSHFGAITTKMFIGSLWKMLPHPPVNFQNQVGYQWRFADGSNNNLAFPDIGKSGQKYIQHSLSKRPQPDVLPDPGLIFDELLKRCPDKNGKFKGSESHISSNLFYFATLITHDIFDTDGADRSINATTSYLDLSPLYGSTKQIQDSIRTGEKGLIKPDHFADTRFWLQPAGVTALLVLFSRNHNYLAEKLLEIDEHGRFSSLQDKERDEALFQTARLINERTYINITIHDYIRVVLGVNRTKSSWAFNVLQDFSHVSSGGDIPRATGNQCSIEFNFLYRWHHATSVEDEIWIENEMSRLIGDWKDMDMRTMFQKIGGVTQDQQQNLQLVRGEDGRFDDKALAKALIDGCKNVSGSFGGQNTPAVFRNIEISGILQGRRLGLCTLNEYRSYLKLKKYQSFHELNPMLSEQLAKLYNTIDDVELYPGLLCERKKSNSDGSGICANYTTSSAILSDAIAIVRGDRFHCKDATYYNLTKFGMDDSQSIDTIDFGTLIGRKLILRHLNSVYSQNNVYAIFPFTLPDETWKNLGETRTNYDFTLPL</sequence>
<organism evidence="6 7">
    <name type="scientific">Adineta steineri</name>
    <dbReference type="NCBI Taxonomy" id="433720"/>
    <lineage>
        <taxon>Eukaryota</taxon>
        <taxon>Metazoa</taxon>
        <taxon>Spiralia</taxon>
        <taxon>Gnathifera</taxon>
        <taxon>Rotifera</taxon>
        <taxon>Eurotatoria</taxon>
        <taxon>Bdelloidea</taxon>
        <taxon>Adinetida</taxon>
        <taxon>Adinetidae</taxon>
        <taxon>Adineta</taxon>
    </lineage>
</organism>
<keyword evidence="5" id="KW-0349">Heme</keyword>
<evidence type="ECO:0000256" key="2">
    <source>
        <dbReference type="ARBA" id="ARBA00022964"/>
    </source>
</evidence>
<accession>A0A814MCW9</accession>
<dbReference type="InterPro" id="IPR037120">
    <property type="entry name" value="Haem_peroxidase_sf_animal"/>
</dbReference>
<dbReference type="InterPro" id="IPR010255">
    <property type="entry name" value="Haem_peroxidase_sf"/>
</dbReference>
<dbReference type="InterPro" id="IPR050783">
    <property type="entry name" value="Oxylipin_biosynth_metab"/>
</dbReference>
<protein>
    <submittedName>
        <fullName evidence="6">Uncharacterized protein</fullName>
    </submittedName>
</protein>
<keyword evidence="3" id="KW-0560">Oxidoreductase</keyword>
<dbReference type="PROSITE" id="PS50292">
    <property type="entry name" value="PEROXIDASE_3"/>
    <property type="match status" value="1"/>
</dbReference>
<dbReference type="GO" id="GO:0051213">
    <property type="term" value="F:dioxygenase activity"/>
    <property type="evidence" value="ECO:0007669"/>
    <property type="project" value="UniProtKB-KW"/>
</dbReference>
<dbReference type="Pfam" id="PF03098">
    <property type="entry name" value="An_peroxidase"/>
    <property type="match status" value="1"/>
</dbReference>
<reference evidence="6" key="1">
    <citation type="submission" date="2021-02" db="EMBL/GenBank/DDBJ databases">
        <authorList>
            <person name="Nowell W R."/>
        </authorList>
    </citation>
    <scope>NUCLEOTIDE SEQUENCE</scope>
</reference>
<dbReference type="InterPro" id="IPR019791">
    <property type="entry name" value="Haem_peroxidase_animal"/>
</dbReference>